<gene>
    <name evidence="2" type="ORF">RISK_003103</name>
</gene>
<dbReference type="PATRIC" id="fig|595434.4.peg.2957"/>
<keyword evidence="2" id="KW-0472">Membrane</keyword>
<protein>
    <submittedName>
        <fullName evidence="2">Signal peptide and transmembrane protein</fullName>
    </submittedName>
</protein>
<dbReference type="Proteomes" id="UP000036367">
    <property type="component" value="Unassembled WGS sequence"/>
</dbReference>
<accession>A0A0J1BE64</accession>
<organism evidence="2 3">
    <name type="scientific">Rhodopirellula islandica</name>
    <dbReference type="NCBI Taxonomy" id="595434"/>
    <lineage>
        <taxon>Bacteria</taxon>
        <taxon>Pseudomonadati</taxon>
        <taxon>Planctomycetota</taxon>
        <taxon>Planctomycetia</taxon>
        <taxon>Pirellulales</taxon>
        <taxon>Pirellulaceae</taxon>
        <taxon>Rhodopirellula</taxon>
    </lineage>
</organism>
<sequence>MAKRWISALAVLLVAATTVVAADVAEKAVDLKDVKCVVAPRDAQASKSAEYKEGKVFFCCNGCAGKFAKTPETFSTQANRQLVQTKQYEQKACPFSGGDLNAETLITVDGAKVAFCCNNCKGKVESTEDKKQAELVFNDKAFSKGFQKKAEKTDD</sequence>
<keyword evidence="2" id="KW-0812">Transmembrane</keyword>
<proteinExistence type="predicted"/>
<evidence type="ECO:0000313" key="3">
    <source>
        <dbReference type="Proteomes" id="UP000036367"/>
    </source>
</evidence>
<feature type="signal peptide" evidence="1">
    <location>
        <begin position="1"/>
        <end position="21"/>
    </location>
</feature>
<dbReference type="RefSeq" id="WP_047814755.1">
    <property type="nucleotide sequence ID" value="NZ_LECT01000025.1"/>
</dbReference>
<evidence type="ECO:0000256" key="1">
    <source>
        <dbReference type="SAM" id="SignalP"/>
    </source>
</evidence>
<dbReference type="EMBL" id="LECT01000025">
    <property type="protein sequence ID" value="KLU04835.1"/>
    <property type="molecule type" value="Genomic_DNA"/>
</dbReference>
<dbReference type="STRING" id="595434.RISK_003103"/>
<evidence type="ECO:0000313" key="2">
    <source>
        <dbReference type="EMBL" id="KLU04835.1"/>
    </source>
</evidence>
<dbReference type="OrthoDB" id="9815497at2"/>
<dbReference type="AlphaFoldDB" id="A0A0J1BE64"/>
<keyword evidence="1" id="KW-0732">Signal</keyword>
<comment type="caution">
    <text evidence="2">The sequence shown here is derived from an EMBL/GenBank/DDBJ whole genome shotgun (WGS) entry which is preliminary data.</text>
</comment>
<keyword evidence="3" id="KW-1185">Reference proteome</keyword>
<dbReference type="Gene3D" id="1.10.620.20">
    <property type="entry name" value="Ribonucleotide Reductase, subunit A"/>
    <property type="match status" value="1"/>
</dbReference>
<name>A0A0J1BE64_RHOIS</name>
<reference evidence="2" key="1">
    <citation type="submission" date="2015-05" db="EMBL/GenBank/DDBJ databases">
        <title>Permanent draft genome of Rhodopirellula islandicus K833.</title>
        <authorList>
            <person name="Kizina J."/>
            <person name="Richter M."/>
            <person name="Glockner F.O."/>
            <person name="Harder J."/>
        </authorList>
    </citation>
    <scope>NUCLEOTIDE SEQUENCE [LARGE SCALE GENOMIC DNA]</scope>
    <source>
        <strain evidence="2">K833</strain>
    </source>
</reference>
<dbReference type="GO" id="GO:0016491">
    <property type="term" value="F:oxidoreductase activity"/>
    <property type="evidence" value="ECO:0007669"/>
    <property type="project" value="InterPro"/>
</dbReference>
<feature type="chain" id="PRO_5005247941" evidence="1">
    <location>
        <begin position="22"/>
        <end position="155"/>
    </location>
</feature>
<dbReference type="InterPro" id="IPR012348">
    <property type="entry name" value="RNR-like"/>
</dbReference>